<dbReference type="EMBL" id="JBHSPH010000002">
    <property type="protein sequence ID" value="MFC5861748.1"/>
    <property type="molecule type" value="Genomic_DNA"/>
</dbReference>
<organism evidence="1 2">
    <name type="scientific">Acidicapsa dinghuensis</name>
    <dbReference type="NCBI Taxonomy" id="2218256"/>
    <lineage>
        <taxon>Bacteria</taxon>
        <taxon>Pseudomonadati</taxon>
        <taxon>Acidobacteriota</taxon>
        <taxon>Terriglobia</taxon>
        <taxon>Terriglobales</taxon>
        <taxon>Acidobacteriaceae</taxon>
        <taxon>Acidicapsa</taxon>
    </lineage>
</organism>
<protein>
    <recommendedName>
        <fullName evidence="3">DUF3150 domain-containing protein</fullName>
    </recommendedName>
</protein>
<name>A0ABW1EFH5_9BACT</name>
<dbReference type="RefSeq" id="WP_263337326.1">
    <property type="nucleotide sequence ID" value="NZ_JAGSYH010000004.1"/>
</dbReference>
<reference evidence="2" key="1">
    <citation type="journal article" date="2019" name="Int. J. Syst. Evol. Microbiol.">
        <title>The Global Catalogue of Microorganisms (GCM) 10K type strain sequencing project: providing services to taxonomists for standard genome sequencing and annotation.</title>
        <authorList>
            <consortium name="The Broad Institute Genomics Platform"/>
            <consortium name="The Broad Institute Genome Sequencing Center for Infectious Disease"/>
            <person name="Wu L."/>
            <person name="Ma J."/>
        </authorList>
    </citation>
    <scope>NUCLEOTIDE SEQUENCE [LARGE SCALE GENOMIC DNA]</scope>
    <source>
        <strain evidence="2">JCM 4087</strain>
    </source>
</reference>
<gene>
    <name evidence="1" type="ORF">ACFPT7_05545</name>
</gene>
<keyword evidence="2" id="KW-1185">Reference proteome</keyword>
<evidence type="ECO:0000313" key="2">
    <source>
        <dbReference type="Proteomes" id="UP001596091"/>
    </source>
</evidence>
<comment type="caution">
    <text evidence="1">The sequence shown here is derived from an EMBL/GenBank/DDBJ whole genome shotgun (WGS) entry which is preliminary data.</text>
</comment>
<sequence>MITEKAMLASVHISVWTAVKHDRKVSREVADQHGAHRGAGRYNKQLLHGAAKLEEMRTLAGQIRQYFYKVTLPWSDEGFRLLPANFYFDLMARMREFEASFDEGVEAFLSVYPGYIEQVRPELNGLFREEDYPSPDKLRAKFGVKLEVLPIPTGADFRVEMSAEEQARVAREIDANVRQSFMRGTEDLWRRLREVVAHMVERLNEPDSRFHRSLVTNVLDLVELLPRLNVNGDAELNRFAEQVKERLCNYSAQELKKHDLLRVTTAADAANIVAEMDGLLRERESAGFATPNTADEIFAHMSAYMEAPIAA</sequence>
<evidence type="ECO:0008006" key="3">
    <source>
        <dbReference type="Google" id="ProtNLM"/>
    </source>
</evidence>
<accession>A0ABW1EFH5</accession>
<evidence type="ECO:0000313" key="1">
    <source>
        <dbReference type="EMBL" id="MFC5861748.1"/>
    </source>
</evidence>
<proteinExistence type="predicted"/>
<dbReference type="Proteomes" id="UP001596091">
    <property type="component" value="Unassembled WGS sequence"/>
</dbReference>